<name>A0A1G6N0S0_9BACT</name>
<dbReference type="Pfam" id="PF00521">
    <property type="entry name" value="DNA_topoisoIV"/>
    <property type="match status" value="1"/>
</dbReference>
<keyword evidence="10" id="KW-1185">Reference proteome</keyword>
<evidence type="ECO:0000256" key="5">
    <source>
        <dbReference type="ARBA" id="ARBA00023125"/>
    </source>
</evidence>
<evidence type="ECO:0000256" key="6">
    <source>
        <dbReference type="ARBA" id="ARBA00023235"/>
    </source>
</evidence>
<proteinExistence type="inferred from homology"/>
<dbReference type="InterPro" id="IPR013760">
    <property type="entry name" value="Topo_IIA-like_dom_sf"/>
</dbReference>
<dbReference type="Gene3D" id="2.120.10.90">
    <property type="entry name" value="DNA gyrase/topoisomerase IV, subunit A, C-terminal"/>
    <property type="match status" value="1"/>
</dbReference>
<dbReference type="Pfam" id="PF03989">
    <property type="entry name" value="DNA_gyraseA_C"/>
    <property type="match status" value="6"/>
</dbReference>
<dbReference type="NCBIfam" id="NF004043">
    <property type="entry name" value="PRK05560.1"/>
    <property type="match status" value="1"/>
</dbReference>
<keyword evidence="6 7" id="KW-0413">Isomerase</keyword>
<dbReference type="RefSeq" id="WP_092128730.1">
    <property type="nucleotide sequence ID" value="NZ_FMYU01000007.1"/>
</dbReference>
<organism evidence="9 10">
    <name type="scientific">Desulfurella multipotens</name>
    <dbReference type="NCBI Taxonomy" id="79269"/>
    <lineage>
        <taxon>Bacteria</taxon>
        <taxon>Pseudomonadati</taxon>
        <taxon>Campylobacterota</taxon>
        <taxon>Desulfurellia</taxon>
        <taxon>Desulfurellales</taxon>
        <taxon>Desulfurellaceae</taxon>
        <taxon>Desulfurella</taxon>
    </lineage>
</organism>
<dbReference type="InterPro" id="IPR013757">
    <property type="entry name" value="Topo_IIA_A_a_sf"/>
</dbReference>
<dbReference type="InterPro" id="IPR035516">
    <property type="entry name" value="Gyrase/topoIV_suA_C"/>
</dbReference>
<dbReference type="CDD" id="cd00187">
    <property type="entry name" value="TOP4c"/>
    <property type="match status" value="1"/>
</dbReference>
<sequence>MKDLFERVIKTNIIDTMKKSYIDYSMSVIVGRALPDARDGLKPVHRRILYAASELDLLHNKPYKKSARVVGDVIGKYHPHGDTSVYDAMVRMSQEFTMRYPLIDGQGNFGSIDGDSPAAMRYTEVRLSKIAEELLKDLDKDTVDFQPNYDESLKEPTVLPSLIPNLLVNGSSGIAVGMATNIAPHNLGEVIDALIYYIDSKRTAQTKELLNFIKGPDFPTGAIVMCDSLEEIYEKGLGKIKIRSLAKIEKIGNKHAIIIEEIPYQVNKANLVKDIAQLVKDKQIEGISDLRDESNKEGIRIVIEVKSNEQPEIILNNLYKMSNLEVSFSINNLCLVDNVPKVLSLKEYFNVFLDFREQVIKRRTIYLLNIAKERIHILEGLKIAVQNIDEVISIIKKSQTPQIAKDRLKERFNLSDKQTNAILEMRLSRLTGLEIEKLEKEYNEILEKIKNYEKILGNYDELVSIVKSELIYIKENYSDRRRTQIVTKLEEINKEDLVKQEKLLITFSNKGYIKSIPLSFYNVQSRGGKGRIAAVYSEDDYILDCLVLDSLDVVLMFSNNGRIYSIKAYEIPKSSNYTKGKAIVNLLNLKNNEQIKTINAYKPGNDYVLITQKGIIKRISSDNFSDIKSNGRTIINLLNDDQLVCVIPNVSEKDEIIICTSLGQSVRFGIEQVRKMGRNAYGVKGISLADNDYVVSGFKLQNKEEKIVLITQNGIAKVILADSIRKVSRGAKGVKIIKLKGEDRLVDAERLQDNSEILITTKLGKLIRIDSNQFREMSRYAYGVKAIELESDDSVVKVNVTKDQYCDI</sequence>
<dbReference type="SUPFAM" id="SSF56719">
    <property type="entry name" value="Type II DNA topoisomerase"/>
    <property type="match status" value="1"/>
</dbReference>
<dbReference type="GO" id="GO:0005524">
    <property type="term" value="F:ATP binding"/>
    <property type="evidence" value="ECO:0007669"/>
    <property type="project" value="InterPro"/>
</dbReference>
<dbReference type="EC" id="5.6.2.2" evidence="3"/>
<gene>
    <name evidence="9" type="ORF">SAMN05660835_01067</name>
</gene>
<dbReference type="Gene3D" id="3.90.199.10">
    <property type="entry name" value="Topoisomerase II, domain 5"/>
    <property type="match status" value="1"/>
</dbReference>
<feature type="active site" description="O-(5'-phospho-DNA)-tyrosine intermediate" evidence="7">
    <location>
        <position position="122"/>
    </location>
</feature>
<dbReference type="Gene3D" id="1.10.268.10">
    <property type="entry name" value="Topoisomerase, domain 3"/>
    <property type="match status" value="1"/>
</dbReference>
<dbReference type="AlphaFoldDB" id="A0A1G6N0S0"/>
<dbReference type="FunFam" id="1.10.268.10:FF:000001">
    <property type="entry name" value="DNA gyrase subunit A"/>
    <property type="match status" value="1"/>
</dbReference>
<dbReference type="OrthoDB" id="9806486at2"/>
<dbReference type="InterPro" id="IPR006691">
    <property type="entry name" value="GyrA/parC_rep"/>
</dbReference>
<keyword evidence="5 7" id="KW-0238">DNA-binding</keyword>
<evidence type="ECO:0000313" key="9">
    <source>
        <dbReference type="EMBL" id="SDC60816.1"/>
    </source>
</evidence>
<evidence type="ECO:0000256" key="1">
    <source>
        <dbReference type="ARBA" id="ARBA00000185"/>
    </source>
</evidence>
<dbReference type="GO" id="GO:0003918">
    <property type="term" value="F:DNA topoisomerase type II (double strand cut, ATP-hydrolyzing) activity"/>
    <property type="evidence" value="ECO:0007669"/>
    <property type="project" value="UniProtKB-EC"/>
</dbReference>
<dbReference type="GO" id="GO:0006265">
    <property type="term" value="P:DNA topological change"/>
    <property type="evidence" value="ECO:0007669"/>
    <property type="project" value="UniProtKB-UniRule"/>
</dbReference>
<evidence type="ECO:0000313" key="10">
    <source>
        <dbReference type="Proteomes" id="UP000199411"/>
    </source>
</evidence>
<dbReference type="InterPro" id="IPR002205">
    <property type="entry name" value="Topo_IIA_dom_A"/>
</dbReference>
<evidence type="ECO:0000256" key="2">
    <source>
        <dbReference type="ARBA" id="ARBA00008263"/>
    </source>
</evidence>
<dbReference type="GO" id="GO:0005737">
    <property type="term" value="C:cytoplasm"/>
    <property type="evidence" value="ECO:0007669"/>
    <property type="project" value="TreeGrafter"/>
</dbReference>
<dbReference type="SMART" id="SM00434">
    <property type="entry name" value="TOP4c"/>
    <property type="match status" value="1"/>
</dbReference>
<dbReference type="Gene3D" id="3.30.1360.40">
    <property type="match status" value="1"/>
</dbReference>
<evidence type="ECO:0000256" key="3">
    <source>
        <dbReference type="ARBA" id="ARBA00012895"/>
    </source>
</evidence>
<dbReference type="InterPro" id="IPR013758">
    <property type="entry name" value="Topo_IIA_A/C_ab"/>
</dbReference>
<dbReference type="InterPro" id="IPR050220">
    <property type="entry name" value="Type_II_DNA_Topoisomerases"/>
</dbReference>
<dbReference type="SUPFAM" id="SSF101904">
    <property type="entry name" value="GyrA/ParC C-terminal domain-like"/>
    <property type="match status" value="1"/>
</dbReference>
<keyword evidence="4 7" id="KW-0799">Topoisomerase</keyword>
<accession>A0A1G6N0S0</accession>
<evidence type="ECO:0000256" key="7">
    <source>
        <dbReference type="PROSITE-ProRule" id="PRU01384"/>
    </source>
</evidence>
<dbReference type="FunFam" id="3.30.1360.40:FF:000002">
    <property type="entry name" value="DNA gyrase subunit A"/>
    <property type="match status" value="1"/>
</dbReference>
<protein>
    <recommendedName>
        <fullName evidence="3">DNA topoisomerase (ATP-hydrolyzing)</fullName>
        <ecNumber evidence="3">5.6.2.2</ecNumber>
    </recommendedName>
</protein>
<evidence type="ECO:0000256" key="4">
    <source>
        <dbReference type="ARBA" id="ARBA00023029"/>
    </source>
</evidence>
<dbReference type="NCBIfam" id="NF004044">
    <property type="entry name" value="PRK05561.1"/>
    <property type="match status" value="1"/>
</dbReference>
<dbReference type="PANTHER" id="PTHR43493">
    <property type="entry name" value="DNA GYRASE/TOPOISOMERASE SUBUNIT A"/>
    <property type="match status" value="1"/>
</dbReference>
<evidence type="ECO:0000259" key="8">
    <source>
        <dbReference type="PROSITE" id="PS52040"/>
    </source>
</evidence>
<feature type="domain" description="Topo IIA-type catalytic" evidence="8">
    <location>
        <begin position="34"/>
        <end position="497"/>
    </location>
</feature>
<comment type="similarity">
    <text evidence="2">Belongs to the type II topoisomerase GyrA/ParC subunit family.</text>
</comment>
<reference evidence="10" key="1">
    <citation type="submission" date="2016-10" db="EMBL/GenBank/DDBJ databases">
        <authorList>
            <person name="Varghese N."/>
            <person name="Submissions S."/>
        </authorList>
    </citation>
    <scope>NUCLEOTIDE SEQUENCE [LARGE SCALE GENOMIC DNA]</scope>
    <source>
        <strain evidence="10">DSM 8415</strain>
    </source>
</reference>
<dbReference type="Proteomes" id="UP000199411">
    <property type="component" value="Unassembled WGS sequence"/>
</dbReference>
<dbReference type="NCBIfam" id="TIGR01063">
    <property type="entry name" value="gyrA"/>
    <property type="match status" value="1"/>
</dbReference>
<dbReference type="PROSITE" id="PS52040">
    <property type="entry name" value="TOPO_IIA"/>
    <property type="match status" value="1"/>
</dbReference>
<dbReference type="FunFam" id="3.90.199.10:FF:000001">
    <property type="entry name" value="DNA gyrase subunit A"/>
    <property type="match status" value="1"/>
</dbReference>
<dbReference type="GO" id="GO:0003677">
    <property type="term" value="F:DNA binding"/>
    <property type="evidence" value="ECO:0007669"/>
    <property type="project" value="UniProtKB-UniRule"/>
</dbReference>
<dbReference type="EMBL" id="FMYU01000007">
    <property type="protein sequence ID" value="SDC60816.1"/>
    <property type="molecule type" value="Genomic_DNA"/>
</dbReference>
<dbReference type="GO" id="GO:0009330">
    <property type="term" value="C:DNA topoisomerase type II (double strand cut, ATP-hydrolyzing) complex"/>
    <property type="evidence" value="ECO:0007669"/>
    <property type="project" value="TreeGrafter"/>
</dbReference>
<dbReference type="PANTHER" id="PTHR43493:SF5">
    <property type="entry name" value="DNA GYRASE SUBUNIT A, CHLOROPLASTIC_MITOCHONDRIAL"/>
    <property type="match status" value="1"/>
</dbReference>
<comment type="catalytic activity">
    <reaction evidence="1 7">
        <text>ATP-dependent breakage, passage and rejoining of double-stranded DNA.</text>
        <dbReference type="EC" id="5.6.2.2"/>
    </reaction>
</comment>